<proteinExistence type="predicted"/>
<accession>A0AAN5CWJ6</accession>
<dbReference type="AlphaFoldDB" id="A0AAN5CWJ6"/>
<keyword evidence="2" id="KW-0472">Membrane</keyword>
<reference evidence="4" key="1">
    <citation type="submission" date="2022-10" db="EMBL/GenBank/DDBJ databases">
        <title>Genome assembly of Pristionchus species.</title>
        <authorList>
            <person name="Yoshida K."/>
            <person name="Sommer R.J."/>
        </authorList>
    </citation>
    <scope>NUCLEOTIDE SEQUENCE [LARGE SCALE GENOMIC DNA]</scope>
    <source>
        <strain evidence="4">RS5460</strain>
    </source>
</reference>
<comment type="caution">
    <text evidence="3">The sequence shown here is derived from an EMBL/GenBank/DDBJ whole genome shotgun (WGS) entry which is preliminary data.</text>
</comment>
<evidence type="ECO:0000313" key="4">
    <source>
        <dbReference type="Proteomes" id="UP001328107"/>
    </source>
</evidence>
<keyword evidence="2" id="KW-1133">Transmembrane helix</keyword>
<feature type="region of interest" description="Disordered" evidence="1">
    <location>
        <begin position="120"/>
        <end position="145"/>
    </location>
</feature>
<protein>
    <submittedName>
        <fullName evidence="3">Uncharacterized protein</fullName>
    </submittedName>
</protein>
<dbReference type="Proteomes" id="UP001328107">
    <property type="component" value="Unassembled WGS sequence"/>
</dbReference>
<keyword evidence="2" id="KW-0812">Transmembrane</keyword>
<sequence>PNVSLLSAMSLKKEDSQLTGDVNDPTLIIRENERLRDEIKKCKEELDQTTLTFKTVLALKNGNISRIMHENEELRVENAQKTMDLERMLATYENALAANAEKIEDLEAEVMELREKNEELMKEEQNNGEDGSVVMEHPPAAHSDQQQPQLLAVQDCQLSIHLVVSVVAIFIIAYLIGLVLSRY</sequence>
<evidence type="ECO:0000313" key="3">
    <source>
        <dbReference type="EMBL" id="GMR52263.1"/>
    </source>
</evidence>
<name>A0AAN5CWJ6_9BILA</name>
<feature type="non-terminal residue" evidence="3">
    <location>
        <position position="1"/>
    </location>
</feature>
<evidence type="ECO:0000256" key="2">
    <source>
        <dbReference type="SAM" id="Phobius"/>
    </source>
</evidence>
<evidence type="ECO:0000256" key="1">
    <source>
        <dbReference type="SAM" id="MobiDB-lite"/>
    </source>
</evidence>
<dbReference type="EMBL" id="BTRK01000005">
    <property type="protein sequence ID" value="GMR52263.1"/>
    <property type="molecule type" value="Genomic_DNA"/>
</dbReference>
<keyword evidence="4" id="KW-1185">Reference proteome</keyword>
<feature type="transmembrane region" description="Helical" evidence="2">
    <location>
        <begin position="158"/>
        <end position="180"/>
    </location>
</feature>
<gene>
    <name evidence="3" type="ORF">PMAYCL1PPCAC_22458</name>
</gene>
<organism evidence="3 4">
    <name type="scientific">Pristionchus mayeri</name>
    <dbReference type="NCBI Taxonomy" id="1317129"/>
    <lineage>
        <taxon>Eukaryota</taxon>
        <taxon>Metazoa</taxon>
        <taxon>Ecdysozoa</taxon>
        <taxon>Nematoda</taxon>
        <taxon>Chromadorea</taxon>
        <taxon>Rhabditida</taxon>
        <taxon>Rhabditina</taxon>
        <taxon>Diplogasteromorpha</taxon>
        <taxon>Diplogasteroidea</taxon>
        <taxon>Neodiplogasteridae</taxon>
        <taxon>Pristionchus</taxon>
    </lineage>
</organism>